<evidence type="ECO:0000313" key="2">
    <source>
        <dbReference type="Proteomes" id="UP000269396"/>
    </source>
</evidence>
<reference evidence="1 2" key="1">
    <citation type="submission" date="2018-11" db="EMBL/GenBank/DDBJ databases">
        <authorList>
            <consortium name="Pathogen Informatics"/>
        </authorList>
    </citation>
    <scope>NUCLEOTIDE SEQUENCE [LARGE SCALE GENOMIC DNA]</scope>
    <source>
        <strain>Denwood</strain>
        <strain evidence="2">Zambia</strain>
    </source>
</reference>
<proteinExistence type="predicted"/>
<name>A0A183NLA6_9TREM</name>
<evidence type="ECO:0000313" key="1">
    <source>
        <dbReference type="EMBL" id="VDO90294.1"/>
    </source>
</evidence>
<protein>
    <submittedName>
        <fullName evidence="1">Uncharacterized protein</fullName>
    </submittedName>
</protein>
<keyword evidence="2" id="KW-1185">Reference proteome</keyword>
<dbReference type="EMBL" id="UZAL01004459">
    <property type="protein sequence ID" value="VDO90294.1"/>
    <property type="molecule type" value="Genomic_DNA"/>
</dbReference>
<dbReference type="AlphaFoldDB" id="A0A183NLA6"/>
<sequence>MCFFNKLFSLSIRCNFYIIYALNLITKTYFIQLCGRSFVYMRNK</sequence>
<organism evidence="1 2">
    <name type="scientific">Schistosoma mattheei</name>
    <dbReference type="NCBI Taxonomy" id="31246"/>
    <lineage>
        <taxon>Eukaryota</taxon>
        <taxon>Metazoa</taxon>
        <taxon>Spiralia</taxon>
        <taxon>Lophotrochozoa</taxon>
        <taxon>Platyhelminthes</taxon>
        <taxon>Trematoda</taxon>
        <taxon>Digenea</taxon>
        <taxon>Strigeidida</taxon>
        <taxon>Schistosomatoidea</taxon>
        <taxon>Schistosomatidae</taxon>
        <taxon>Schistosoma</taxon>
    </lineage>
</organism>
<dbReference type="Proteomes" id="UP000269396">
    <property type="component" value="Unassembled WGS sequence"/>
</dbReference>
<gene>
    <name evidence="1" type="ORF">SMTD_LOCUS2892</name>
</gene>
<accession>A0A183NLA6</accession>